<dbReference type="SUPFAM" id="SSF51294">
    <property type="entry name" value="Hedgehog/intein (Hint) domain"/>
    <property type="match status" value="1"/>
</dbReference>
<comment type="caution">
    <text evidence="2">The sequence shown here is derived from an EMBL/GenBank/DDBJ whole genome shotgun (WGS) entry which is preliminary data.</text>
</comment>
<evidence type="ECO:0000313" key="2">
    <source>
        <dbReference type="EMBL" id="HIT17420.1"/>
    </source>
</evidence>
<dbReference type="AlphaFoldDB" id="A0A9D1G8M6"/>
<sequence>MRSRLKIIFSLFFAIFNLIFLAGMGNWVVHITKNYVITKNANEPVAYIKNTNQKFISLEKALKVAANDGIATEIYVIPGSNIEIKNNITIHENDSLYLPYENETVQTFDKSGSMQRQSLVKLTNGADLIIENGAKLVIGGVVGTRGVVGKYTELSLGKESSIVVNGNLEVYGLITETNSIVGNNDCYDNSNDSGRYVEVTSTGKVITTLASYDMGSGTTILDKIDAGICPTYNFDFPVLRTYMKFNYGSILEALAYVEISGMSQDAVCGIIYPEGSSQQSIFYQKSGVASFEYCSSSKTIIYLDGDIKIGSLYIDAGIRKIDTSKMVLPFHGKYSIFINGNLDSNNKSVKFLPGTYVKVLDNGVFDINGTGTTNETFSKIFFYKATSLTSIGINNYGTKDSTFINNGKVVLNEYGGIAGYIQTERMDGGALIDLDNVSSNSNLSLTTLETINGDNIPLLEFIGPFYDENDGTINDTKFSASNKIYSYEGQAAWDAKGTNITNQVNIHLTVKETNYKFESFNYSIFSNTSATDNNQISRVDKDSTTREQTFLLEVGNYIKIEDSISQSITINGSPYVSGEWVLVETDLEIEIIPSESYKVSITVTNGNSGNGMITRYIEYGPTTAYGYKAEPTSKGSSVSVTIPKGWHFRVYYSIGNSWVDGGYTSIVKTTYNEDGTGNNEEIAYKSKGYAWDKNEDYIVDATYDFKVHGYGMENPCLVEGTLIIMADGTQKKIEDLKVGDAVMVFNHATGKFDTSFIAANVHEGEEARMVNVINLVFDNGQTTRISFEHGFFDVDKNEYVYINESNYKSMIGHRFYSMNNKAITLIDAYITKEEVRVYSPVSYKHLNIVSDNLISIGGDLRGLFNIFELNDDMTINIEKMNEDIATYGLYTYEDWKDYLTPEEFDAFNAKYLKVSIGKGLTTKEEIIRYIESYL</sequence>
<dbReference type="EMBL" id="DVKI01000108">
    <property type="protein sequence ID" value="HIT17420.1"/>
    <property type="molecule type" value="Genomic_DNA"/>
</dbReference>
<keyword evidence="1" id="KW-0812">Transmembrane</keyword>
<dbReference type="CDD" id="cd00081">
    <property type="entry name" value="Hint"/>
    <property type="match status" value="1"/>
</dbReference>
<organism evidence="2 3">
    <name type="scientific">Candidatus Caccosoma faecigallinarum</name>
    <dbReference type="NCBI Taxonomy" id="2840720"/>
    <lineage>
        <taxon>Bacteria</taxon>
        <taxon>Bacillati</taxon>
        <taxon>Bacillota</taxon>
        <taxon>Bacillota incertae sedis</taxon>
        <taxon>Candidatus Caccosoma</taxon>
    </lineage>
</organism>
<dbReference type="InterPro" id="IPR036844">
    <property type="entry name" value="Hint_dom_sf"/>
</dbReference>
<feature type="transmembrane region" description="Helical" evidence="1">
    <location>
        <begin position="7"/>
        <end position="29"/>
    </location>
</feature>
<reference evidence="2" key="1">
    <citation type="submission" date="2020-10" db="EMBL/GenBank/DDBJ databases">
        <authorList>
            <person name="Gilroy R."/>
        </authorList>
    </citation>
    <scope>NUCLEOTIDE SEQUENCE</scope>
    <source>
        <strain evidence="2">14508</strain>
    </source>
</reference>
<dbReference type="PROSITE" id="PS50817">
    <property type="entry name" value="INTEIN_N_TER"/>
    <property type="match status" value="1"/>
</dbReference>
<reference evidence="2" key="2">
    <citation type="journal article" date="2021" name="PeerJ">
        <title>Extensive microbial diversity within the chicken gut microbiome revealed by metagenomics and culture.</title>
        <authorList>
            <person name="Gilroy R."/>
            <person name="Ravi A."/>
            <person name="Getino M."/>
            <person name="Pursley I."/>
            <person name="Horton D.L."/>
            <person name="Alikhan N.F."/>
            <person name="Baker D."/>
            <person name="Gharbi K."/>
            <person name="Hall N."/>
            <person name="Watson M."/>
            <person name="Adriaenssens E.M."/>
            <person name="Foster-Nyarko E."/>
            <person name="Jarju S."/>
            <person name="Secka A."/>
            <person name="Antonio M."/>
            <person name="Oren A."/>
            <person name="Chaudhuri R.R."/>
            <person name="La Ragione R."/>
            <person name="Hildebrand F."/>
            <person name="Pallen M.J."/>
        </authorList>
    </citation>
    <scope>NUCLEOTIDE SEQUENCE</scope>
    <source>
        <strain evidence="2">14508</strain>
    </source>
</reference>
<name>A0A9D1G8M6_9FIRM</name>
<dbReference type="Proteomes" id="UP000886893">
    <property type="component" value="Unassembled WGS sequence"/>
</dbReference>
<evidence type="ECO:0000313" key="3">
    <source>
        <dbReference type="Proteomes" id="UP000886893"/>
    </source>
</evidence>
<protein>
    <recommendedName>
        <fullName evidence="4">Hint domain-containing protein</fullName>
    </recommendedName>
</protein>
<keyword evidence="1" id="KW-1133">Transmembrane helix</keyword>
<dbReference type="Gene3D" id="2.170.16.10">
    <property type="entry name" value="Hedgehog/Intein (Hint) domain"/>
    <property type="match status" value="1"/>
</dbReference>
<evidence type="ECO:0000256" key="1">
    <source>
        <dbReference type="SAM" id="Phobius"/>
    </source>
</evidence>
<proteinExistence type="predicted"/>
<dbReference type="InterPro" id="IPR006141">
    <property type="entry name" value="Intein_N"/>
</dbReference>
<dbReference type="GO" id="GO:0016539">
    <property type="term" value="P:intein-mediated protein splicing"/>
    <property type="evidence" value="ECO:0007669"/>
    <property type="project" value="InterPro"/>
</dbReference>
<evidence type="ECO:0008006" key="4">
    <source>
        <dbReference type="Google" id="ProtNLM"/>
    </source>
</evidence>
<gene>
    <name evidence="2" type="ORF">IAD04_03445</name>
</gene>
<accession>A0A9D1G8M6</accession>
<keyword evidence="1" id="KW-0472">Membrane</keyword>